<dbReference type="Pfam" id="PF00806">
    <property type="entry name" value="PUF"/>
    <property type="match status" value="8"/>
</dbReference>
<proteinExistence type="predicted"/>
<feature type="repeat" description="Pumilio" evidence="3">
    <location>
        <begin position="633"/>
        <end position="668"/>
    </location>
</feature>
<evidence type="ECO:0000259" key="5">
    <source>
        <dbReference type="PROSITE" id="PS50303"/>
    </source>
</evidence>
<sequence length="768" mass="84887">MAFNMTSDGSPTPRKGPARFNMPHGDLRVDTSPEVLGQLNGSSQNCFPYGLHPSFGSSLTSNSQGLKRPLGTSTMGNIGMPSMQQQQQQQHFGSSKNKGDNYQDKSVMDSLLQRLHERSSPDDSYKSSSSSSVPITPATEDYASTPPTMASADSSILVNASELHKIREELQAAKDKIARMNQDAHSHLVARSTMEHLSQSSEADYGYNIGEVTEQTLAQLQNNFNASTRANDGWGNQSARPPYNTNNNFGSQYQAQAQTQARPPILVGQSTARRGSGFLNEPTHFPLDQGFRGGGMNNGMGSFMGNGMAASFNAGYSNGMSNPPSRPDSAFDPAYNQYGGLPMQAANYSTPIGTLGGSRLSPVANEFDVSTGMGPSPWNSQAPSETGSSQYMPPVEPLNYRRLLDRNMSCNWKYIVDKIICNNDQQASIFLQQKLKVGTPDQKYDIVEAIIAQAYSLMINRFGNFLVQRCFEHGTPDQIIAIAQAIRGNTLALSMDAFGCHVIQKAFDCVPEEYKATMVHELLRRIPETVIHRYACHVWQKLFELRWSDSPPQIMRYVNEALRGMWHEVALGETGSLVVQNIFENCLEEDKRPCINEVLASIDVIAHGQFGNWCIQHICEHGAPADRSRAIDHILRFATEYSMDQYASKVIEKCLKIGNTDFLDRYLERVCEGRPDRPRMPLIDIAGDQFGNYLIQYILTNSSAQHREIVGSHIRKHMVSLRGSKYGSRVAMLCCNPAVTTRPGPPAGMVPRYNAPVGRTTAFPGTFR</sequence>
<feature type="region of interest" description="Disordered" evidence="4">
    <location>
        <begin position="1"/>
        <end position="32"/>
    </location>
</feature>
<feature type="domain" description="PUM-HD" evidence="5">
    <location>
        <begin position="386"/>
        <end position="738"/>
    </location>
</feature>
<evidence type="ECO:0000256" key="3">
    <source>
        <dbReference type="PROSITE-ProRule" id="PRU00317"/>
    </source>
</evidence>
<dbReference type="GO" id="GO:0003730">
    <property type="term" value="F:mRNA 3'-UTR binding"/>
    <property type="evidence" value="ECO:0007669"/>
    <property type="project" value="TreeGrafter"/>
</dbReference>
<keyword evidence="7" id="KW-1185">Reference proteome</keyword>
<dbReference type="PANTHER" id="PTHR12537">
    <property type="entry name" value="RNA BINDING PROTEIN PUMILIO-RELATED"/>
    <property type="match status" value="1"/>
</dbReference>
<dbReference type="OrthoDB" id="668540at2759"/>
<dbReference type="CDD" id="cd07920">
    <property type="entry name" value="Pumilio"/>
    <property type="match status" value="1"/>
</dbReference>
<reference evidence="6" key="1">
    <citation type="journal article" date="2020" name="Stud. Mycol.">
        <title>101 Dothideomycetes genomes: a test case for predicting lifestyles and emergence of pathogens.</title>
        <authorList>
            <person name="Haridas S."/>
            <person name="Albert R."/>
            <person name="Binder M."/>
            <person name="Bloem J."/>
            <person name="Labutti K."/>
            <person name="Salamov A."/>
            <person name="Andreopoulos B."/>
            <person name="Baker S."/>
            <person name="Barry K."/>
            <person name="Bills G."/>
            <person name="Bluhm B."/>
            <person name="Cannon C."/>
            <person name="Castanera R."/>
            <person name="Culley D."/>
            <person name="Daum C."/>
            <person name="Ezra D."/>
            <person name="Gonzalez J."/>
            <person name="Henrissat B."/>
            <person name="Kuo A."/>
            <person name="Liang C."/>
            <person name="Lipzen A."/>
            <person name="Lutzoni F."/>
            <person name="Magnuson J."/>
            <person name="Mondo S."/>
            <person name="Nolan M."/>
            <person name="Ohm R."/>
            <person name="Pangilinan J."/>
            <person name="Park H.-J."/>
            <person name="Ramirez L."/>
            <person name="Alfaro M."/>
            <person name="Sun H."/>
            <person name="Tritt A."/>
            <person name="Yoshinaga Y."/>
            <person name="Zwiers L.-H."/>
            <person name="Turgeon B."/>
            <person name="Goodwin S."/>
            <person name="Spatafora J."/>
            <person name="Crous P."/>
            <person name="Grigoriev I."/>
        </authorList>
    </citation>
    <scope>NUCLEOTIDE SEQUENCE</scope>
    <source>
        <strain evidence="6">CBS 183.55</strain>
    </source>
</reference>
<dbReference type="InterPro" id="IPR033712">
    <property type="entry name" value="Pumilio_RNA-bd"/>
</dbReference>
<evidence type="ECO:0000256" key="2">
    <source>
        <dbReference type="ARBA" id="ARBA00024893"/>
    </source>
</evidence>
<dbReference type="InterPro" id="IPR001313">
    <property type="entry name" value="Pumilio_RNA-bd_rpt"/>
</dbReference>
<dbReference type="SUPFAM" id="SSF48371">
    <property type="entry name" value="ARM repeat"/>
    <property type="match status" value="1"/>
</dbReference>
<dbReference type="PROSITE" id="PS50302">
    <property type="entry name" value="PUM"/>
    <property type="match status" value="4"/>
</dbReference>
<dbReference type="EMBL" id="ML978976">
    <property type="protein sequence ID" value="KAF1926668.1"/>
    <property type="molecule type" value="Genomic_DNA"/>
</dbReference>
<keyword evidence="1" id="KW-0677">Repeat</keyword>
<comment type="function">
    <text evidence="2">RNA-binding nucleolar protein required for pre-rRNA processing. Involved in production of 18S rRNA and assembly of small ribosomal subunit.</text>
</comment>
<dbReference type="PANTHER" id="PTHR12537:SF48">
    <property type="entry name" value="MEIOTIC COILED-COIL PROTEIN 2"/>
    <property type="match status" value="1"/>
</dbReference>
<evidence type="ECO:0000313" key="7">
    <source>
        <dbReference type="Proteomes" id="UP000800082"/>
    </source>
</evidence>
<feature type="region of interest" description="Disordered" evidence="4">
    <location>
        <begin position="58"/>
        <end position="103"/>
    </location>
</feature>
<name>A0A6A5RHU8_9PLEO</name>
<organism evidence="6 7">
    <name type="scientific">Didymella exigua CBS 183.55</name>
    <dbReference type="NCBI Taxonomy" id="1150837"/>
    <lineage>
        <taxon>Eukaryota</taxon>
        <taxon>Fungi</taxon>
        <taxon>Dikarya</taxon>
        <taxon>Ascomycota</taxon>
        <taxon>Pezizomycotina</taxon>
        <taxon>Dothideomycetes</taxon>
        <taxon>Pleosporomycetidae</taxon>
        <taxon>Pleosporales</taxon>
        <taxon>Pleosporineae</taxon>
        <taxon>Didymellaceae</taxon>
        <taxon>Didymella</taxon>
    </lineage>
</organism>
<evidence type="ECO:0000256" key="1">
    <source>
        <dbReference type="ARBA" id="ARBA00022737"/>
    </source>
</evidence>
<feature type="compositionally biased region" description="Polar residues" evidence="4">
    <location>
        <begin position="1"/>
        <end position="10"/>
    </location>
</feature>
<dbReference type="GeneID" id="54354057"/>
<dbReference type="Proteomes" id="UP000800082">
    <property type="component" value="Unassembled WGS sequence"/>
</dbReference>
<evidence type="ECO:0000256" key="4">
    <source>
        <dbReference type="SAM" id="MobiDB-lite"/>
    </source>
</evidence>
<feature type="repeat" description="Pumilio" evidence="3">
    <location>
        <begin position="485"/>
        <end position="520"/>
    </location>
</feature>
<feature type="repeat" description="Pumilio" evidence="3">
    <location>
        <begin position="449"/>
        <end position="484"/>
    </location>
</feature>
<evidence type="ECO:0000313" key="6">
    <source>
        <dbReference type="EMBL" id="KAF1926668.1"/>
    </source>
</evidence>
<gene>
    <name evidence="6" type="ORF">M421DRAFT_67291</name>
</gene>
<dbReference type="SMART" id="SM00025">
    <property type="entry name" value="Pumilio"/>
    <property type="match status" value="8"/>
</dbReference>
<accession>A0A6A5RHU8</accession>
<feature type="compositionally biased region" description="Basic and acidic residues" evidence="4">
    <location>
        <begin position="116"/>
        <end position="125"/>
    </location>
</feature>
<protein>
    <submittedName>
        <fullName evidence="6">Pumilio-family RNA binding repeat domain-containing protein</fullName>
    </submittedName>
</protein>
<dbReference type="AlphaFoldDB" id="A0A6A5RHU8"/>
<dbReference type="GO" id="GO:0010608">
    <property type="term" value="P:post-transcriptional regulation of gene expression"/>
    <property type="evidence" value="ECO:0007669"/>
    <property type="project" value="TreeGrafter"/>
</dbReference>
<dbReference type="InterPro" id="IPR016024">
    <property type="entry name" value="ARM-type_fold"/>
</dbReference>
<feature type="region of interest" description="Disordered" evidence="4">
    <location>
        <begin position="228"/>
        <end position="260"/>
    </location>
</feature>
<feature type="region of interest" description="Disordered" evidence="4">
    <location>
        <begin position="116"/>
        <end position="148"/>
    </location>
</feature>
<feature type="repeat" description="Pumilio" evidence="3">
    <location>
        <begin position="677"/>
        <end position="712"/>
    </location>
</feature>
<feature type="compositionally biased region" description="Polar residues" evidence="4">
    <location>
        <begin position="58"/>
        <end position="76"/>
    </location>
</feature>
<dbReference type="PROSITE" id="PS50303">
    <property type="entry name" value="PUM_HD"/>
    <property type="match status" value="1"/>
</dbReference>
<dbReference type="InterPro" id="IPR011989">
    <property type="entry name" value="ARM-like"/>
</dbReference>
<dbReference type="Gene3D" id="1.25.10.10">
    <property type="entry name" value="Leucine-rich Repeat Variant"/>
    <property type="match status" value="1"/>
</dbReference>
<dbReference type="RefSeq" id="XP_033446920.1">
    <property type="nucleotide sequence ID" value="XM_033596390.1"/>
</dbReference>
<dbReference type="GO" id="GO:0005737">
    <property type="term" value="C:cytoplasm"/>
    <property type="evidence" value="ECO:0007669"/>
    <property type="project" value="TreeGrafter"/>
</dbReference>
<dbReference type="InterPro" id="IPR033133">
    <property type="entry name" value="PUM-HD"/>
</dbReference>